<evidence type="ECO:0000313" key="4">
    <source>
        <dbReference type="Proteomes" id="UP000221568"/>
    </source>
</evidence>
<dbReference type="EMBL" id="PDOM01000451">
    <property type="protein sequence ID" value="PHP45430.1"/>
    <property type="molecule type" value="Genomic_DNA"/>
</dbReference>
<proteinExistence type="predicted"/>
<accession>A0A7Z1KJF9</accession>
<evidence type="ECO:0000313" key="3">
    <source>
        <dbReference type="EMBL" id="PHP45430.1"/>
    </source>
</evidence>
<sequence length="121" mass="13112">SSCTSYWYGITDEDGKAQLEVTQDDSRGLRTPLQAMLVDDPLTVSDMDVIFTVITSPDSDKAKYWGHMPETVTNSAGVKFRRPLLAAEMTSNSGTYLVNNETWPLVTAANTEKAGATGCDA</sequence>
<dbReference type="RefSeq" id="WP_154708884.1">
    <property type="nucleotide sequence ID" value="NZ_PDOM01000451.1"/>
</dbReference>
<organism evidence="3 4">
    <name type="scientific">Salmonella dublin</name>
    <dbReference type="NCBI Taxonomy" id="98360"/>
    <lineage>
        <taxon>Bacteria</taxon>
        <taxon>Pseudomonadati</taxon>
        <taxon>Pseudomonadota</taxon>
        <taxon>Gammaproteobacteria</taxon>
        <taxon>Enterobacterales</taxon>
        <taxon>Enterobacteriaceae</taxon>
        <taxon>Salmonella</taxon>
    </lineage>
</organism>
<dbReference type="Pfam" id="PF05688">
    <property type="entry name" value="BIg21"/>
    <property type="match status" value="1"/>
</dbReference>
<dbReference type="InterPro" id="IPR008541">
    <property type="entry name" value="InvE_AD"/>
</dbReference>
<dbReference type="Pfam" id="PF05689">
    <property type="entry name" value="InvE_AD"/>
    <property type="match status" value="1"/>
</dbReference>
<feature type="domain" description="InvasinE Adhesion" evidence="2">
    <location>
        <begin position="57"/>
        <end position="119"/>
    </location>
</feature>
<gene>
    <name evidence="3" type="ORF">CR088_28960</name>
</gene>
<reference evidence="3 4" key="1">
    <citation type="submission" date="2017-10" db="EMBL/GenBank/DDBJ databases">
        <title>Characterization of the Virulence Potential of Salmonella enterica Isolates Carrying Incompatibility Group FIB Plasmids using Caco-2 Intestinal Epithelial Cells.</title>
        <authorList>
            <person name="Sanad Y."/>
            <person name="Khajanchi B."/>
            <person name="Deck J."/>
            <person name="Cox J."/>
            <person name="Thaker R."/>
            <person name="Han J."/>
            <person name="Nayak R."/>
            <person name="Foley S."/>
        </authorList>
    </citation>
    <scope>NUCLEOTIDE SEQUENCE [LARGE SCALE GENOMIC DNA]</scope>
    <source>
        <strain evidence="3 4">SE853</strain>
    </source>
</reference>
<dbReference type="Proteomes" id="UP000221568">
    <property type="component" value="Unassembled WGS sequence"/>
</dbReference>
<dbReference type="InterPro" id="IPR008542">
    <property type="entry name" value="BIg21"/>
</dbReference>
<evidence type="ECO:0000259" key="2">
    <source>
        <dbReference type="Pfam" id="PF05689"/>
    </source>
</evidence>
<feature type="domain" description="Bacterial Immunoglobulin-like 21" evidence="1">
    <location>
        <begin position="5"/>
        <end position="54"/>
    </location>
</feature>
<feature type="non-terminal residue" evidence="3">
    <location>
        <position position="1"/>
    </location>
</feature>
<name>A0A7Z1KJF9_SALDU</name>
<feature type="non-terminal residue" evidence="3">
    <location>
        <position position="121"/>
    </location>
</feature>
<comment type="caution">
    <text evidence="3">The sequence shown here is derived from an EMBL/GenBank/DDBJ whole genome shotgun (WGS) entry which is preliminary data.</text>
</comment>
<protein>
    <submittedName>
        <fullName evidence="3">Uncharacterized protein</fullName>
    </submittedName>
</protein>
<evidence type="ECO:0000259" key="1">
    <source>
        <dbReference type="Pfam" id="PF05688"/>
    </source>
</evidence>
<dbReference type="AlphaFoldDB" id="A0A7Z1KJF9"/>